<dbReference type="PROSITE" id="PS50929">
    <property type="entry name" value="ABC_TM1F"/>
    <property type="match status" value="1"/>
</dbReference>
<feature type="domain" description="ABC transporter" evidence="8">
    <location>
        <begin position="335"/>
        <end position="569"/>
    </location>
</feature>
<feature type="transmembrane region" description="Helical" evidence="7">
    <location>
        <begin position="55"/>
        <end position="76"/>
    </location>
</feature>
<evidence type="ECO:0000313" key="11">
    <source>
        <dbReference type="Proteomes" id="UP000265930"/>
    </source>
</evidence>
<dbReference type="GO" id="GO:0005524">
    <property type="term" value="F:ATP binding"/>
    <property type="evidence" value="ECO:0007669"/>
    <property type="project" value="UniProtKB-KW"/>
</dbReference>
<reference evidence="10 11" key="1">
    <citation type="submission" date="2018-08" db="EMBL/GenBank/DDBJ databases">
        <title>Genome of Clostridium chromiireducens C1, DSM12136.</title>
        <authorList>
            <person name="Xing M."/>
            <person name="Wei Y."/>
            <person name="Ang E.L."/>
            <person name="Zhao H."/>
            <person name="Zhang Y."/>
        </authorList>
    </citation>
    <scope>NUCLEOTIDE SEQUENCE [LARGE SCALE GENOMIC DNA]</scope>
    <source>
        <strain evidence="10 11">C1</strain>
    </source>
</reference>
<dbReference type="Proteomes" id="UP000265930">
    <property type="component" value="Unassembled WGS sequence"/>
</dbReference>
<evidence type="ECO:0000256" key="7">
    <source>
        <dbReference type="SAM" id="Phobius"/>
    </source>
</evidence>
<accession>A0A399IQZ9</accession>
<dbReference type="InterPro" id="IPR036640">
    <property type="entry name" value="ABC1_TM_sf"/>
</dbReference>
<proteinExistence type="predicted"/>
<dbReference type="AlphaFoldDB" id="A0A399IQZ9"/>
<keyword evidence="2 7" id="KW-0812">Transmembrane</keyword>
<dbReference type="Pfam" id="PF00005">
    <property type="entry name" value="ABC_tran"/>
    <property type="match status" value="1"/>
</dbReference>
<keyword evidence="4 10" id="KW-0067">ATP-binding</keyword>
<dbReference type="EMBL" id="QXDJ01000002">
    <property type="protein sequence ID" value="RII35468.1"/>
    <property type="molecule type" value="Genomic_DNA"/>
</dbReference>
<feature type="transmembrane region" description="Helical" evidence="7">
    <location>
        <begin position="248"/>
        <end position="267"/>
    </location>
</feature>
<comment type="subcellular location">
    <subcellularLocation>
        <location evidence="1">Cell membrane</location>
        <topology evidence="1">Multi-pass membrane protein</topology>
    </subcellularLocation>
</comment>
<feature type="transmembrane region" description="Helical" evidence="7">
    <location>
        <begin position="157"/>
        <end position="177"/>
    </location>
</feature>
<evidence type="ECO:0000259" key="9">
    <source>
        <dbReference type="PROSITE" id="PS50929"/>
    </source>
</evidence>
<dbReference type="FunFam" id="3.40.50.300:FF:000218">
    <property type="entry name" value="Multidrug ABC transporter ATP-binding protein"/>
    <property type="match status" value="1"/>
</dbReference>
<feature type="transmembrane region" description="Helical" evidence="7">
    <location>
        <begin position="20"/>
        <end position="43"/>
    </location>
</feature>
<keyword evidence="5 7" id="KW-1133">Transmembrane helix</keyword>
<evidence type="ECO:0000259" key="8">
    <source>
        <dbReference type="PROSITE" id="PS50893"/>
    </source>
</evidence>
<organism evidence="10 11">
    <name type="scientific">Clostridium chromiireducens</name>
    <dbReference type="NCBI Taxonomy" id="225345"/>
    <lineage>
        <taxon>Bacteria</taxon>
        <taxon>Bacillati</taxon>
        <taxon>Bacillota</taxon>
        <taxon>Clostridia</taxon>
        <taxon>Eubacteriales</taxon>
        <taxon>Clostridiaceae</taxon>
        <taxon>Clostridium</taxon>
    </lineage>
</organism>
<dbReference type="InterPro" id="IPR039421">
    <property type="entry name" value="Type_1_exporter"/>
</dbReference>
<name>A0A399IQZ9_9CLOT</name>
<dbReference type="SMART" id="SM00382">
    <property type="entry name" value="AAA"/>
    <property type="match status" value="1"/>
</dbReference>
<evidence type="ECO:0000256" key="2">
    <source>
        <dbReference type="ARBA" id="ARBA00022692"/>
    </source>
</evidence>
<dbReference type="InterPro" id="IPR003439">
    <property type="entry name" value="ABC_transporter-like_ATP-bd"/>
</dbReference>
<evidence type="ECO:0000256" key="1">
    <source>
        <dbReference type="ARBA" id="ARBA00004651"/>
    </source>
</evidence>
<evidence type="ECO:0000256" key="6">
    <source>
        <dbReference type="ARBA" id="ARBA00023136"/>
    </source>
</evidence>
<dbReference type="SUPFAM" id="SSF90123">
    <property type="entry name" value="ABC transporter transmembrane region"/>
    <property type="match status" value="1"/>
</dbReference>
<protein>
    <submittedName>
        <fullName evidence="10">ABC transporter ATP-binding protein</fullName>
    </submittedName>
</protein>
<dbReference type="GO" id="GO:0005886">
    <property type="term" value="C:plasma membrane"/>
    <property type="evidence" value="ECO:0007669"/>
    <property type="project" value="UniProtKB-SubCell"/>
</dbReference>
<evidence type="ECO:0000256" key="5">
    <source>
        <dbReference type="ARBA" id="ARBA00022989"/>
    </source>
</evidence>
<dbReference type="GO" id="GO:0015421">
    <property type="term" value="F:ABC-type oligopeptide transporter activity"/>
    <property type="evidence" value="ECO:0007669"/>
    <property type="project" value="TreeGrafter"/>
</dbReference>
<dbReference type="Pfam" id="PF00664">
    <property type="entry name" value="ABC_membrane"/>
    <property type="match status" value="1"/>
</dbReference>
<keyword evidence="6 7" id="KW-0472">Membrane</keyword>
<sequence length="581" mass="66674">MTKKQWMLRFLYRHKFKFMCELICITIMTLANLIYPFIIGDIVNTIFYQKNMDGFLHLCVIYASIFFFNQFIVATINNFMWSNLMTSFVFDIRRELFKKILHKKGKDLSSLYSGDIISRINNDATDFMNLIFWSILWGYSGILTITVSLYFMFFYNLFLGISTLALVPIVFYTSMFFKKKSQLINSKIYKEKGKLSSFLFEVVKSLQEVKILNATKNVINYYMKSTKLINKMNVDNGKIYIKSERANAFITLLAQLIIFIICSIFIVKGSMQLGSFVAALGYFNMAVNNFSSINGKIVDISKQVVSIERVVDILNEDEEDYKENGIQKQLGKGKIEFRNVVFGYRSDKNVLDGINLTIDDGAKIAIVGKSGMGKTTMVNLIYNLYNVSSGELLIDGVNVNEFNLHSLREQIGIVHQENILYDGSLRYCLSFSNNKDNDEKLIEAIKKAAFYDVFLSLKNGLDTIIGSEGQNLSGGQKQRLAIARIFVKNPKIMIFDEATSYLDSQNEEYIKETLYNMAKDRTLLIISHRFSTIRSCDKIAVLSDGVIKGFDSHENLIKDNETYIELFKEQFSLGDENYDSI</sequence>
<dbReference type="PANTHER" id="PTHR43394">
    <property type="entry name" value="ATP-DEPENDENT PERMEASE MDL1, MITOCHONDRIAL"/>
    <property type="match status" value="1"/>
</dbReference>
<dbReference type="PROSITE" id="PS00211">
    <property type="entry name" value="ABC_TRANSPORTER_1"/>
    <property type="match status" value="1"/>
</dbReference>
<dbReference type="InterPro" id="IPR003593">
    <property type="entry name" value="AAA+_ATPase"/>
</dbReference>
<dbReference type="CDD" id="cd07346">
    <property type="entry name" value="ABC_6TM_exporters"/>
    <property type="match status" value="1"/>
</dbReference>
<dbReference type="Gene3D" id="3.40.50.300">
    <property type="entry name" value="P-loop containing nucleotide triphosphate hydrolases"/>
    <property type="match status" value="1"/>
</dbReference>
<dbReference type="PANTHER" id="PTHR43394:SF1">
    <property type="entry name" value="ATP-BINDING CASSETTE SUB-FAMILY B MEMBER 10, MITOCHONDRIAL"/>
    <property type="match status" value="1"/>
</dbReference>
<evidence type="ECO:0000256" key="3">
    <source>
        <dbReference type="ARBA" id="ARBA00022741"/>
    </source>
</evidence>
<dbReference type="InterPro" id="IPR011527">
    <property type="entry name" value="ABC1_TM_dom"/>
</dbReference>
<dbReference type="InterPro" id="IPR027417">
    <property type="entry name" value="P-loop_NTPase"/>
</dbReference>
<feature type="domain" description="ABC transmembrane type-1" evidence="9">
    <location>
        <begin position="22"/>
        <end position="302"/>
    </location>
</feature>
<feature type="transmembrane region" description="Helical" evidence="7">
    <location>
        <begin position="130"/>
        <end position="151"/>
    </location>
</feature>
<gene>
    <name evidence="10" type="ORF">D2A34_09760</name>
</gene>
<comment type="caution">
    <text evidence="10">The sequence shown here is derived from an EMBL/GenBank/DDBJ whole genome shotgun (WGS) entry which is preliminary data.</text>
</comment>
<dbReference type="Gene3D" id="1.20.1560.10">
    <property type="entry name" value="ABC transporter type 1, transmembrane domain"/>
    <property type="match status" value="1"/>
</dbReference>
<evidence type="ECO:0000313" key="10">
    <source>
        <dbReference type="EMBL" id="RII35468.1"/>
    </source>
</evidence>
<dbReference type="PROSITE" id="PS50893">
    <property type="entry name" value="ABC_TRANSPORTER_2"/>
    <property type="match status" value="1"/>
</dbReference>
<dbReference type="GO" id="GO:0016887">
    <property type="term" value="F:ATP hydrolysis activity"/>
    <property type="evidence" value="ECO:0007669"/>
    <property type="project" value="InterPro"/>
</dbReference>
<dbReference type="InterPro" id="IPR017871">
    <property type="entry name" value="ABC_transporter-like_CS"/>
</dbReference>
<dbReference type="SUPFAM" id="SSF52540">
    <property type="entry name" value="P-loop containing nucleoside triphosphate hydrolases"/>
    <property type="match status" value="1"/>
</dbReference>
<evidence type="ECO:0000256" key="4">
    <source>
        <dbReference type="ARBA" id="ARBA00022840"/>
    </source>
</evidence>
<keyword evidence="3" id="KW-0547">Nucleotide-binding</keyword>